<dbReference type="EMBL" id="JALJOU010000016">
    <property type="protein sequence ID" value="KAK9839511.1"/>
    <property type="molecule type" value="Genomic_DNA"/>
</dbReference>
<name>A0AAW1S1M1_9CHLO</name>
<dbReference type="Proteomes" id="UP001445335">
    <property type="component" value="Unassembled WGS sequence"/>
</dbReference>
<reference evidence="1 2" key="1">
    <citation type="journal article" date="2024" name="Nat. Commun.">
        <title>Phylogenomics reveals the evolutionary origins of lichenization in chlorophyte algae.</title>
        <authorList>
            <person name="Puginier C."/>
            <person name="Libourel C."/>
            <person name="Otte J."/>
            <person name="Skaloud P."/>
            <person name="Haon M."/>
            <person name="Grisel S."/>
            <person name="Petersen M."/>
            <person name="Berrin J.G."/>
            <person name="Delaux P.M."/>
            <person name="Dal Grande F."/>
            <person name="Keller J."/>
        </authorList>
    </citation>
    <scope>NUCLEOTIDE SEQUENCE [LARGE SCALE GENOMIC DNA]</scope>
    <source>
        <strain evidence="1 2">SAG 245.80</strain>
    </source>
</reference>
<comment type="caution">
    <text evidence="1">The sequence shown here is derived from an EMBL/GenBank/DDBJ whole genome shotgun (WGS) entry which is preliminary data.</text>
</comment>
<proteinExistence type="predicted"/>
<sequence length="167" mass="18063">MFSRYCFAPSSGLCRAGNTAACFAPCKLRGATVRRVHRVSLRCCASKDSTGFLDLANLVSGGGGAKTAYDELASKIGKEVYVDVNGWHLYLRDIFVPGADVKLSQALAHHLGSKVKEGLSKSDVEAALKKMPFKLGGGKTQVSLFEMVPNYAVQELEQIIQDYARSK</sequence>
<evidence type="ECO:0000313" key="2">
    <source>
        <dbReference type="Proteomes" id="UP001445335"/>
    </source>
</evidence>
<keyword evidence="2" id="KW-1185">Reference proteome</keyword>
<protein>
    <submittedName>
        <fullName evidence="1">Uncharacterized protein</fullName>
    </submittedName>
</protein>
<dbReference type="InterPro" id="IPR021518">
    <property type="entry name" value="DUF3181"/>
</dbReference>
<gene>
    <name evidence="1" type="ORF">WJX81_006528</name>
</gene>
<dbReference type="Pfam" id="PF11378">
    <property type="entry name" value="DUF3181"/>
    <property type="match status" value="1"/>
</dbReference>
<dbReference type="AlphaFoldDB" id="A0AAW1S1M1"/>
<evidence type="ECO:0000313" key="1">
    <source>
        <dbReference type="EMBL" id="KAK9839511.1"/>
    </source>
</evidence>
<accession>A0AAW1S1M1</accession>
<organism evidence="1 2">
    <name type="scientific">Elliptochloris bilobata</name>
    <dbReference type="NCBI Taxonomy" id="381761"/>
    <lineage>
        <taxon>Eukaryota</taxon>
        <taxon>Viridiplantae</taxon>
        <taxon>Chlorophyta</taxon>
        <taxon>core chlorophytes</taxon>
        <taxon>Trebouxiophyceae</taxon>
        <taxon>Trebouxiophyceae incertae sedis</taxon>
        <taxon>Elliptochloris clade</taxon>
        <taxon>Elliptochloris</taxon>
    </lineage>
</organism>